<evidence type="ECO:0000259" key="1">
    <source>
        <dbReference type="PROSITE" id="PS50943"/>
    </source>
</evidence>
<dbReference type="RefSeq" id="WP_010473465.1">
    <property type="nucleotide sequence ID" value="NZ_CP095474.1"/>
</dbReference>
<evidence type="ECO:0000313" key="3">
    <source>
        <dbReference type="Proteomes" id="UP001056383"/>
    </source>
</evidence>
<name>A0ABY4T9U4_9ACTN</name>
<dbReference type="InterPro" id="IPR001387">
    <property type="entry name" value="Cro/C1-type_HTH"/>
</dbReference>
<sequence>MNWQSTAIREASRIGDYGKVIELARRGRMTQRQLGEAIGLSQSGVSRLEKRGTGAYSTDILAAASAHLGIPPTLVGLADNRPQGKDGDVDRRRFLGGAAAAVAAPILTSLPETPPEGSVGQTAALRLSTTALRRLDGSTSSRDLRDPVHAHIGLIQSITNGVQGDTDRARLAAVGSEAASLAGWLHWDMGDYGSARMWYGSAIKAARVAGDPLLTAYQIGSLAQFEAYAGNATHALNATARARSVLGSLRPQVADAWLGSVEALAHAAAGDQRAADRFLCASLASAETLPDDLPPWPWVFPFGPMKVAACRVTCGARLRRPDWVLSADVEALATGHTKQRALLILDIAAGHLAAGRVEAAFALAAHALDTGLHYRSGRIVERAREVRRAFRGTTPPKVVREFDERLHDVYL</sequence>
<gene>
    <name evidence="2" type="ORF">MW084_03315</name>
</gene>
<dbReference type="SMART" id="SM00530">
    <property type="entry name" value="HTH_XRE"/>
    <property type="match status" value="1"/>
</dbReference>
<feature type="domain" description="HTH cro/C1-type" evidence="1">
    <location>
        <begin position="29"/>
        <end position="75"/>
    </location>
</feature>
<organism evidence="2 3">
    <name type="scientific">Streptomyces sudanensis</name>
    <dbReference type="NCBI Taxonomy" id="436397"/>
    <lineage>
        <taxon>Bacteria</taxon>
        <taxon>Bacillati</taxon>
        <taxon>Actinomycetota</taxon>
        <taxon>Actinomycetes</taxon>
        <taxon>Kitasatosporales</taxon>
        <taxon>Streptomycetaceae</taxon>
        <taxon>Streptomyces</taxon>
    </lineage>
</organism>
<dbReference type="InterPro" id="IPR010982">
    <property type="entry name" value="Lambda_DNA-bd_dom_sf"/>
</dbReference>
<protein>
    <submittedName>
        <fullName evidence="2">Helix-turn-helix domain-containing protein</fullName>
    </submittedName>
</protein>
<dbReference type="Gene3D" id="1.10.260.40">
    <property type="entry name" value="lambda repressor-like DNA-binding domains"/>
    <property type="match status" value="1"/>
</dbReference>
<proteinExistence type="predicted"/>
<keyword evidence="3" id="KW-1185">Reference proteome</keyword>
<evidence type="ECO:0000313" key="2">
    <source>
        <dbReference type="EMBL" id="URN15131.1"/>
    </source>
</evidence>
<dbReference type="CDD" id="cd00093">
    <property type="entry name" value="HTH_XRE"/>
    <property type="match status" value="1"/>
</dbReference>
<dbReference type="Proteomes" id="UP001056383">
    <property type="component" value="Chromosome"/>
</dbReference>
<dbReference type="PROSITE" id="PS50943">
    <property type="entry name" value="HTH_CROC1"/>
    <property type="match status" value="1"/>
</dbReference>
<accession>A0ABY4T9U4</accession>
<dbReference type="EMBL" id="CP095474">
    <property type="protein sequence ID" value="URN15131.1"/>
    <property type="molecule type" value="Genomic_DNA"/>
</dbReference>
<dbReference type="Pfam" id="PF01381">
    <property type="entry name" value="HTH_3"/>
    <property type="match status" value="1"/>
</dbReference>
<reference evidence="2" key="1">
    <citation type="submission" date="2022-04" db="EMBL/GenBank/DDBJ databases">
        <title>Systematic whole-genome sequencing reveals an unexpected diversity among actinomycetoma pathogens and provides insights into their antibacterial susceptibilities.</title>
        <authorList>
            <person name="Watson A.K."/>
            <person name="Kepplinger B."/>
            <person name="Bakhiet S.M."/>
            <person name="Mhmoud N.A."/>
            <person name="Chapman J."/>
            <person name="Allenby N."/>
            <person name="Mickiewicz K."/>
            <person name="Goodfellow M."/>
            <person name="Fahal A.H."/>
            <person name="Errington J."/>
        </authorList>
    </citation>
    <scope>NUCLEOTIDE SEQUENCE</scope>
    <source>
        <strain evidence="2">SD 504</strain>
    </source>
</reference>
<dbReference type="SUPFAM" id="SSF47413">
    <property type="entry name" value="lambda repressor-like DNA-binding domains"/>
    <property type="match status" value="1"/>
</dbReference>